<feature type="domain" description="FAD-binding" evidence="7">
    <location>
        <begin position="9"/>
        <end position="349"/>
    </location>
</feature>
<evidence type="ECO:0000313" key="8">
    <source>
        <dbReference type="EMBL" id="KPC64135.1"/>
    </source>
</evidence>
<evidence type="ECO:0000259" key="7">
    <source>
        <dbReference type="Pfam" id="PF01494"/>
    </source>
</evidence>
<dbReference type="Pfam" id="PF01494">
    <property type="entry name" value="FAD_binding_3"/>
    <property type="match status" value="1"/>
</dbReference>
<reference evidence="9" key="1">
    <citation type="submission" date="2015-07" db="EMBL/GenBank/DDBJ databases">
        <authorList>
            <person name="Ju K.-S."/>
            <person name="Doroghazi J.R."/>
            <person name="Metcalf W.W."/>
        </authorList>
    </citation>
    <scope>NUCLEOTIDE SEQUENCE [LARGE SCALE GENOMIC DNA]</scope>
    <source>
        <strain evidence="9">NRRL ISP-5002</strain>
    </source>
</reference>
<comment type="caution">
    <text evidence="8">The sequence shown here is derived from an EMBL/GenBank/DDBJ whole genome shotgun (WGS) entry which is preliminary data.</text>
</comment>
<dbReference type="EMBL" id="LGKG01000112">
    <property type="protein sequence ID" value="KPC64135.1"/>
    <property type="molecule type" value="Genomic_DNA"/>
</dbReference>
<dbReference type="SUPFAM" id="SSF54373">
    <property type="entry name" value="FAD-linked reductases, C-terminal domain"/>
    <property type="match status" value="1"/>
</dbReference>
<dbReference type="Gene3D" id="3.50.50.60">
    <property type="entry name" value="FAD/NAD(P)-binding domain"/>
    <property type="match status" value="1"/>
</dbReference>
<organism evidence="8 9">
    <name type="scientific">Streptomyces chattanoogensis</name>
    <dbReference type="NCBI Taxonomy" id="66876"/>
    <lineage>
        <taxon>Bacteria</taxon>
        <taxon>Bacillati</taxon>
        <taxon>Actinomycetota</taxon>
        <taxon>Actinomycetes</taxon>
        <taxon>Kitasatosporales</taxon>
        <taxon>Streptomycetaceae</taxon>
        <taxon>Streptomyces</taxon>
    </lineage>
</organism>
<feature type="region of interest" description="Disordered" evidence="6">
    <location>
        <begin position="347"/>
        <end position="398"/>
    </location>
</feature>
<dbReference type="SUPFAM" id="SSF51905">
    <property type="entry name" value="FAD/NAD(P)-binding domain"/>
    <property type="match status" value="1"/>
</dbReference>
<dbReference type="GO" id="GO:0071949">
    <property type="term" value="F:FAD binding"/>
    <property type="evidence" value="ECO:0007669"/>
    <property type="project" value="InterPro"/>
</dbReference>
<sequence length="398" mass="42704">MRKDTPPRIAVVGGGLAGLTLALALHRAGLECRVYEQAPRLGEVGAGVQLSPSATRLLHRLGLEPALRSSAVLPEAMEFRRWADSSVISRGLLGKHCEERYGAPYYAIHRADLHRALVEALPAGAVRLDARCTLAEEGPDEVVLRFADGSEAVADAVVGADGIHSVLRQALVADRPRFSGQSVYRGLADSRRIPALVAEPRVLLWLGPGQHFVCYPVSGGRLVNFVATVPAGGPGGESWSRRGRVADLAEAYEGWCADVTSVIGAAEQVSLWALHDRDPIERWSTGRITLLGDSAHPMLPFMGQGANQAIEDAVALAACLRDAGPGELSAALRRYESLRRPRTTLVQERSRGNSTAFHLPDGAAQRERDAAMGRPAPEGQDWLHGYDVESALTSHQPT</sequence>
<dbReference type="InterPro" id="IPR050493">
    <property type="entry name" value="FAD-dep_Monooxygenase_BioMet"/>
</dbReference>
<evidence type="ECO:0000256" key="6">
    <source>
        <dbReference type="SAM" id="MobiDB-lite"/>
    </source>
</evidence>
<dbReference type="InterPro" id="IPR002938">
    <property type="entry name" value="FAD-bd"/>
</dbReference>
<evidence type="ECO:0000313" key="9">
    <source>
        <dbReference type="Proteomes" id="UP000037982"/>
    </source>
</evidence>
<dbReference type="InterPro" id="IPR036188">
    <property type="entry name" value="FAD/NAD-bd_sf"/>
</dbReference>
<keyword evidence="9" id="KW-1185">Reference proteome</keyword>
<keyword evidence="4" id="KW-0560">Oxidoreductase</keyword>
<evidence type="ECO:0000256" key="3">
    <source>
        <dbReference type="ARBA" id="ARBA00022827"/>
    </source>
</evidence>
<keyword evidence="2" id="KW-0285">Flavoprotein</keyword>
<keyword evidence="5 8" id="KW-0503">Monooxygenase</keyword>
<proteinExistence type="predicted"/>
<dbReference type="GO" id="GO:0004497">
    <property type="term" value="F:monooxygenase activity"/>
    <property type="evidence" value="ECO:0007669"/>
    <property type="project" value="UniProtKB-KW"/>
</dbReference>
<evidence type="ECO:0000256" key="2">
    <source>
        <dbReference type="ARBA" id="ARBA00022630"/>
    </source>
</evidence>
<evidence type="ECO:0000256" key="4">
    <source>
        <dbReference type="ARBA" id="ARBA00023002"/>
    </source>
</evidence>
<gene>
    <name evidence="8" type="ORF">ADL29_14055</name>
</gene>
<comment type="cofactor">
    <cofactor evidence="1">
        <name>FAD</name>
        <dbReference type="ChEBI" id="CHEBI:57692"/>
    </cofactor>
</comment>
<dbReference type="PRINTS" id="PR00420">
    <property type="entry name" value="RNGMNOXGNASE"/>
</dbReference>
<protein>
    <submittedName>
        <fullName evidence="8">Salicylate 1-monooxygenase</fullName>
    </submittedName>
</protein>
<evidence type="ECO:0000256" key="1">
    <source>
        <dbReference type="ARBA" id="ARBA00001974"/>
    </source>
</evidence>
<name>A0A0N1JYQ5_9ACTN</name>
<keyword evidence="3" id="KW-0274">FAD</keyword>
<dbReference type="AlphaFoldDB" id="A0A0N1JYQ5"/>
<feature type="compositionally biased region" description="Polar residues" evidence="6">
    <location>
        <begin position="347"/>
        <end position="356"/>
    </location>
</feature>
<evidence type="ECO:0000256" key="5">
    <source>
        <dbReference type="ARBA" id="ARBA00023033"/>
    </source>
</evidence>
<dbReference type="RefSeq" id="WP_053923973.1">
    <property type="nucleotide sequence ID" value="NZ_LGKG01000112.1"/>
</dbReference>
<dbReference type="Proteomes" id="UP000037982">
    <property type="component" value="Unassembled WGS sequence"/>
</dbReference>
<dbReference type="PANTHER" id="PTHR13789">
    <property type="entry name" value="MONOOXYGENASE"/>
    <property type="match status" value="1"/>
</dbReference>
<dbReference type="PANTHER" id="PTHR13789:SF318">
    <property type="entry name" value="GERANYLGERANYL DIPHOSPHATE REDUCTASE"/>
    <property type="match status" value="1"/>
</dbReference>
<dbReference type="PATRIC" id="fig|66876.3.peg.3099"/>
<accession>A0A0N1JYQ5</accession>